<feature type="transmembrane region" description="Helical" evidence="1">
    <location>
        <begin position="94"/>
        <end position="117"/>
    </location>
</feature>
<keyword evidence="1" id="KW-1133">Transmembrane helix</keyword>
<keyword evidence="1" id="KW-0812">Transmembrane</keyword>
<keyword evidence="3" id="KW-1185">Reference proteome</keyword>
<dbReference type="STRING" id="402384.HM131_04575"/>
<dbReference type="Proteomes" id="UP000192527">
    <property type="component" value="Chromosome"/>
</dbReference>
<reference evidence="2 3" key="1">
    <citation type="submission" date="2017-04" db="EMBL/GenBank/DDBJ databases">
        <title>The whole genome sequencing and assembly of Halobacillus mangrovi strain.</title>
        <authorList>
            <person name="Lee S.-J."/>
            <person name="Park M.-K."/>
            <person name="Kim J.-Y."/>
            <person name="Lee Y.-J."/>
            <person name="Yi H."/>
            <person name="Bahn Y.-S."/>
            <person name="Kim J.F."/>
            <person name="Lee D.-W."/>
        </authorList>
    </citation>
    <scope>NUCLEOTIDE SEQUENCE [LARGE SCALE GENOMIC DNA]</scope>
    <source>
        <strain evidence="2 3">KTB 131</strain>
    </source>
</reference>
<dbReference type="EMBL" id="CP020772">
    <property type="protein sequence ID" value="ARI76153.1"/>
    <property type="molecule type" value="Genomic_DNA"/>
</dbReference>
<feature type="transmembrane region" description="Helical" evidence="1">
    <location>
        <begin position="36"/>
        <end position="56"/>
    </location>
</feature>
<sequence>MGIIMIKISSVYFAIGVAIGYYMSIVHDYALTPVHVHINLLGWTALMLAGIIYHLFPDLGASKLATFHFWFHNIGLPIMMMGLFFTIALETEGLVPIIATGASLTVIGIFLFVFHVVKNLKPS</sequence>
<gene>
    <name evidence="2" type="ORF">HM131_04575</name>
</gene>
<dbReference type="AlphaFoldDB" id="A0A1W5ZS99"/>
<accession>A0A1W5ZS99</accession>
<feature type="transmembrane region" description="Helical" evidence="1">
    <location>
        <begin position="12"/>
        <end position="30"/>
    </location>
</feature>
<evidence type="ECO:0000313" key="3">
    <source>
        <dbReference type="Proteomes" id="UP000192527"/>
    </source>
</evidence>
<evidence type="ECO:0000256" key="1">
    <source>
        <dbReference type="SAM" id="Phobius"/>
    </source>
</evidence>
<dbReference type="InterPro" id="IPR036927">
    <property type="entry name" value="Cyt_c_oxase-like_su1_sf"/>
</dbReference>
<dbReference type="RefSeq" id="WP_085028406.1">
    <property type="nucleotide sequence ID" value="NZ_CP020772.1"/>
</dbReference>
<dbReference type="KEGG" id="hmn:HM131_04575"/>
<proteinExistence type="predicted"/>
<dbReference type="SUPFAM" id="SSF81442">
    <property type="entry name" value="Cytochrome c oxidase subunit I-like"/>
    <property type="match status" value="1"/>
</dbReference>
<organism evidence="2 3">
    <name type="scientific">Halobacillus mangrovi</name>
    <dbReference type="NCBI Taxonomy" id="402384"/>
    <lineage>
        <taxon>Bacteria</taxon>
        <taxon>Bacillati</taxon>
        <taxon>Bacillota</taxon>
        <taxon>Bacilli</taxon>
        <taxon>Bacillales</taxon>
        <taxon>Bacillaceae</taxon>
        <taxon>Halobacillus</taxon>
    </lineage>
</organism>
<dbReference type="OrthoDB" id="9808748at2"/>
<name>A0A1W5ZS99_9BACI</name>
<dbReference type="Gene3D" id="1.20.210.10">
    <property type="entry name" value="Cytochrome c oxidase-like, subunit I domain"/>
    <property type="match status" value="1"/>
</dbReference>
<feature type="transmembrane region" description="Helical" evidence="1">
    <location>
        <begin position="68"/>
        <end position="88"/>
    </location>
</feature>
<evidence type="ECO:0000313" key="2">
    <source>
        <dbReference type="EMBL" id="ARI76153.1"/>
    </source>
</evidence>
<keyword evidence="1" id="KW-0472">Membrane</keyword>
<protein>
    <submittedName>
        <fullName evidence="2">Cytochrome-c oxidase</fullName>
    </submittedName>
</protein>